<feature type="domain" description="Flagellar motor switch protein FliN-like C-terminal" evidence="2">
    <location>
        <begin position="229"/>
        <end position="294"/>
    </location>
</feature>
<dbReference type="Pfam" id="PF01052">
    <property type="entry name" value="FliMN_C"/>
    <property type="match status" value="1"/>
</dbReference>
<feature type="region of interest" description="Disordered" evidence="1">
    <location>
        <begin position="335"/>
        <end position="371"/>
    </location>
</feature>
<keyword evidence="3" id="KW-0966">Cell projection</keyword>
<keyword evidence="3" id="KW-0969">Cilium</keyword>
<evidence type="ECO:0000313" key="3">
    <source>
        <dbReference type="EMBL" id="SIS02230.1"/>
    </source>
</evidence>
<keyword evidence="4" id="KW-1185">Reference proteome</keyword>
<evidence type="ECO:0000313" key="4">
    <source>
        <dbReference type="Proteomes" id="UP000186019"/>
    </source>
</evidence>
<gene>
    <name evidence="3" type="ORF">SAMN05421666_1244</name>
</gene>
<dbReference type="InterPro" id="IPR036429">
    <property type="entry name" value="SpoA-like_sf"/>
</dbReference>
<dbReference type="RefSeq" id="WP_076531895.1">
    <property type="nucleotide sequence ID" value="NZ_FOAC01000001.1"/>
</dbReference>
<evidence type="ECO:0000256" key="1">
    <source>
        <dbReference type="SAM" id="MobiDB-lite"/>
    </source>
</evidence>
<reference evidence="3 4" key="1">
    <citation type="submission" date="2017-01" db="EMBL/GenBank/DDBJ databases">
        <authorList>
            <person name="Mah S.A."/>
            <person name="Swanson W.J."/>
            <person name="Moy G.W."/>
            <person name="Vacquier V.D."/>
        </authorList>
    </citation>
    <scope>NUCLEOTIDE SEQUENCE [LARGE SCALE GENOMIC DNA]</scope>
    <source>
        <strain evidence="3 4">DSM 29590</strain>
    </source>
</reference>
<dbReference type="OrthoDB" id="7824563at2"/>
<protein>
    <submittedName>
        <fullName evidence="3">Flagellar motor switch protein FliM</fullName>
    </submittedName>
</protein>
<feature type="compositionally biased region" description="Basic and acidic residues" evidence="1">
    <location>
        <begin position="357"/>
        <end position="371"/>
    </location>
</feature>
<accession>A0A1N7FPJ8</accession>
<keyword evidence="3" id="KW-0282">Flagellum</keyword>
<dbReference type="EMBL" id="FTNV01000001">
    <property type="protein sequence ID" value="SIS02230.1"/>
    <property type="molecule type" value="Genomic_DNA"/>
</dbReference>
<dbReference type="SUPFAM" id="SSF101801">
    <property type="entry name" value="Surface presentation of antigens (SPOA)"/>
    <property type="match status" value="1"/>
</dbReference>
<sequence length="371" mass="38290">MTSQGGNTVIHRKARASREEYQARAMSPAKALRLALAQASGALFDLPMIVAAVEQVEISQTALRAEFADGGLMVLLDGPRGARGAVRLDAALLAALIEIQTTGRITGRDTGGRAVTRTDAAIAAPLIDAALAGAEAKLTEDADPQEDGKAAAPHWASGYRFGVMMEDARGMALALDAPAFHVFRMMVELGDDGYPGALTFLIPVPEVPARPAADAGDDGLRRTLEQSAMNAPALLDAVLGRVTLPLEKVCNFEVGALISLSGEPGLKVQLEASQKHVVALARLGQMNGARAVRLLPGKDAVAAPSDTGANGGARASNQSFDMAMISDIADAAAGLASRPAPSGGLPPNVAAPVRIESAARDPARMEDQAVE</sequence>
<name>A0A1N7FPJ8_9RHOB</name>
<dbReference type="Proteomes" id="UP000186019">
    <property type="component" value="Unassembled WGS sequence"/>
</dbReference>
<proteinExistence type="predicted"/>
<organism evidence="3 4">
    <name type="scientific">Roseovarius nanhaiticus</name>
    <dbReference type="NCBI Taxonomy" id="573024"/>
    <lineage>
        <taxon>Bacteria</taxon>
        <taxon>Pseudomonadati</taxon>
        <taxon>Pseudomonadota</taxon>
        <taxon>Alphaproteobacteria</taxon>
        <taxon>Rhodobacterales</taxon>
        <taxon>Roseobacteraceae</taxon>
        <taxon>Roseovarius</taxon>
    </lineage>
</organism>
<dbReference type="InterPro" id="IPR001543">
    <property type="entry name" value="FliN-like_C"/>
</dbReference>
<dbReference type="AlphaFoldDB" id="A0A1N7FPJ8"/>
<dbReference type="STRING" id="573024.SAMN05216208_0892"/>
<evidence type="ECO:0000259" key="2">
    <source>
        <dbReference type="Pfam" id="PF01052"/>
    </source>
</evidence>
<dbReference type="Gene3D" id="2.30.330.10">
    <property type="entry name" value="SpoA-like"/>
    <property type="match status" value="1"/>
</dbReference>